<accession>A0A0F9IBE6</accession>
<evidence type="ECO:0000313" key="1">
    <source>
        <dbReference type="EMBL" id="KKL84707.1"/>
    </source>
</evidence>
<organism evidence="1">
    <name type="scientific">marine sediment metagenome</name>
    <dbReference type="NCBI Taxonomy" id="412755"/>
    <lineage>
        <taxon>unclassified sequences</taxon>
        <taxon>metagenomes</taxon>
        <taxon>ecological metagenomes</taxon>
    </lineage>
</organism>
<name>A0A0F9IBE6_9ZZZZ</name>
<feature type="non-terminal residue" evidence="1">
    <location>
        <position position="1"/>
    </location>
</feature>
<comment type="caution">
    <text evidence="1">The sequence shown here is derived from an EMBL/GenBank/DDBJ whole genome shotgun (WGS) entry which is preliminary data.</text>
</comment>
<dbReference type="EMBL" id="LAZR01021628">
    <property type="protein sequence ID" value="KKL84707.1"/>
    <property type="molecule type" value="Genomic_DNA"/>
</dbReference>
<gene>
    <name evidence="1" type="ORF">LCGC14_1962080</name>
</gene>
<protein>
    <submittedName>
        <fullName evidence="1">Uncharacterized protein</fullName>
    </submittedName>
</protein>
<proteinExistence type="predicted"/>
<dbReference type="AlphaFoldDB" id="A0A0F9IBE6"/>
<reference evidence="1" key="1">
    <citation type="journal article" date="2015" name="Nature">
        <title>Complex archaea that bridge the gap between prokaryotes and eukaryotes.</title>
        <authorList>
            <person name="Spang A."/>
            <person name="Saw J.H."/>
            <person name="Jorgensen S.L."/>
            <person name="Zaremba-Niedzwiedzka K."/>
            <person name="Martijn J."/>
            <person name="Lind A.E."/>
            <person name="van Eijk R."/>
            <person name="Schleper C."/>
            <person name="Guy L."/>
            <person name="Ettema T.J."/>
        </authorList>
    </citation>
    <scope>NUCLEOTIDE SEQUENCE</scope>
</reference>
<sequence>VRLSMMDKLEEVIKKQFPDPEVDFRADSNIDLGKPTT</sequence>